<dbReference type="AlphaFoldDB" id="A0A9P7A5I5"/>
<reference evidence="2" key="1">
    <citation type="journal article" date="2020" name="New Phytol.">
        <title>Comparative genomics reveals dynamic genome evolution in host specialist ectomycorrhizal fungi.</title>
        <authorList>
            <person name="Lofgren L.A."/>
            <person name="Nguyen N.H."/>
            <person name="Vilgalys R."/>
            <person name="Ruytinx J."/>
            <person name="Liao H.L."/>
            <person name="Branco S."/>
            <person name="Kuo A."/>
            <person name="LaButti K."/>
            <person name="Lipzen A."/>
            <person name="Andreopoulos W."/>
            <person name="Pangilinan J."/>
            <person name="Riley R."/>
            <person name="Hundley H."/>
            <person name="Na H."/>
            <person name="Barry K."/>
            <person name="Grigoriev I.V."/>
            <person name="Stajich J.E."/>
            <person name="Kennedy P.G."/>
        </authorList>
    </citation>
    <scope>NUCLEOTIDE SEQUENCE</scope>
    <source>
        <strain evidence="2">DOB743</strain>
    </source>
</reference>
<accession>A0A9P7A5I5</accession>
<dbReference type="EMBL" id="JABBWD010000004">
    <property type="protein sequence ID" value="KAG1782127.1"/>
    <property type="molecule type" value="Genomic_DNA"/>
</dbReference>
<feature type="region of interest" description="Disordered" evidence="1">
    <location>
        <begin position="229"/>
        <end position="265"/>
    </location>
</feature>
<sequence length="515" mass="57613">MTGQRQAQMDQTFFALNTLDNAPEYHNFDTARQRNKAPRPQKNINHRWQPYQIRGSQDFRQHEPEPHAQLLPQPRFQAYPPDLYINQSFVPPELAPEANYEMASTFGAGGIQYGRQSMQMTMEPASVAPPPSTYFNQPRMASYPPYDNVIPPPVQAAASFDAPVMQAQLHALPEGVKHWPALHSLKDLQVPIMPQYPPAPSMAQSQMQATSYDQRFDWGLVHQASSECAAEGSSVQRTKRKAVDSDGAVRKKQQKNPHIRPDNDPEFQQVVKDGQVLYKCLKEQCVEMYLKESSVREHKQTNKHQKRSNRLPCLDCGHYFSRSDGLKRHANSEQCSRNQKKTYAVAPTNVATDTFMVSPLVNVPQGPFTFQETGLAAQQAPSPFVIEPNISSGPATQPVVQTPRLNSMTHKAPPFAQNILSLPDVRFSVQAPHEQRPTSPVFSGVPLMPITDQEGEGDMDLFGSPISLALPGHGYSGLDSVVPAPSTSQFDAAESYWDWYKRLEQPVHGDLASIY</sequence>
<protein>
    <submittedName>
        <fullName evidence="2">Uncharacterized protein</fullName>
    </submittedName>
</protein>
<evidence type="ECO:0000313" key="2">
    <source>
        <dbReference type="EMBL" id="KAG1782127.1"/>
    </source>
</evidence>
<evidence type="ECO:0000313" key="3">
    <source>
        <dbReference type="Proteomes" id="UP000714275"/>
    </source>
</evidence>
<comment type="caution">
    <text evidence="2">The sequence shown here is derived from an EMBL/GenBank/DDBJ whole genome shotgun (WGS) entry which is preliminary data.</text>
</comment>
<proteinExistence type="predicted"/>
<evidence type="ECO:0000256" key="1">
    <source>
        <dbReference type="SAM" id="MobiDB-lite"/>
    </source>
</evidence>
<keyword evidence="3" id="KW-1185">Reference proteome</keyword>
<dbReference type="OrthoDB" id="2646692at2759"/>
<organism evidence="2 3">
    <name type="scientific">Suillus placidus</name>
    <dbReference type="NCBI Taxonomy" id="48579"/>
    <lineage>
        <taxon>Eukaryota</taxon>
        <taxon>Fungi</taxon>
        <taxon>Dikarya</taxon>
        <taxon>Basidiomycota</taxon>
        <taxon>Agaricomycotina</taxon>
        <taxon>Agaricomycetes</taxon>
        <taxon>Agaricomycetidae</taxon>
        <taxon>Boletales</taxon>
        <taxon>Suillineae</taxon>
        <taxon>Suillaceae</taxon>
        <taxon>Suillus</taxon>
    </lineage>
</organism>
<dbReference type="Proteomes" id="UP000714275">
    <property type="component" value="Unassembled WGS sequence"/>
</dbReference>
<gene>
    <name evidence="2" type="ORF">EV702DRAFT_508040</name>
</gene>
<name>A0A9P7A5I5_9AGAM</name>